<evidence type="ECO:0000256" key="13">
    <source>
        <dbReference type="ARBA" id="ARBA00023012"/>
    </source>
</evidence>
<dbReference type="InterPro" id="IPR032408">
    <property type="entry name" value="RisS_PPD"/>
</dbReference>
<dbReference type="InterPro" id="IPR003594">
    <property type="entry name" value="HATPase_dom"/>
</dbReference>
<protein>
    <recommendedName>
        <fullName evidence="3">histidine kinase</fullName>
        <ecNumber evidence="3">2.7.13.3</ecNumber>
    </recommendedName>
</protein>
<dbReference type="SUPFAM" id="SSF55874">
    <property type="entry name" value="ATPase domain of HSP90 chaperone/DNA topoisomerase II/histidine kinase"/>
    <property type="match status" value="1"/>
</dbReference>
<evidence type="ECO:0000259" key="17">
    <source>
        <dbReference type="PROSITE" id="PS50885"/>
    </source>
</evidence>
<dbReference type="KEGG" id="ddz:DSYM_14490"/>
<reference evidence="18" key="1">
    <citation type="journal article" name="DNA Res.">
        <title>The physiological potential of anammox bacteria as revealed by their core genome structure.</title>
        <authorList>
            <person name="Okubo T."/>
            <person name="Toyoda A."/>
            <person name="Fukuhara K."/>
            <person name="Uchiyama I."/>
            <person name="Harigaya Y."/>
            <person name="Kuroiwa M."/>
            <person name="Suzuki T."/>
            <person name="Murakami Y."/>
            <person name="Suwa Y."/>
            <person name="Takami H."/>
        </authorList>
    </citation>
    <scope>NUCLEOTIDE SEQUENCE</scope>
    <source>
        <strain evidence="18">317325-3</strain>
    </source>
</reference>
<accession>A0A809QZA3</accession>
<dbReference type="SUPFAM" id="SSF47384">
    <property type="entry name" value="Homodimeric domain of signal transducing histidine kinase"/>
    <property type="match status" value="1"/>
</dbReference>
<dbReference type="PANTHER" id="PTHR44936:SF5">
    <property type="entry name" value="SENSOR HISTIDINE KINASE ENVZ"/>
    <property type="match status" value="1"/>
</dbReference>
<dbReference type="GO" id="GO:0005886">
    <property type="term" value="C:plasma membrane"/>
    <property type="evidence" value="ECO:0007669"/>
    <property type="project" value="UniProtKB-SubCell"/>
</dbReference>
<proteinExistence type="predicted"/>
<evidence type="ECO:0000256" key="6">
    <source>
        <dbReference type="ARBA" id="ARBA00022553"/>
    </source>
</evidence>
<dbReference type="InterPro" id="IPR003661">
    <property type="entry name" value="HisK_dim/P_dom"/>
</dbReference>
<dbReference type="PANTHER" id="PTHR44936">
    <property type="entry name" value="SENSOR PROTEIN CREC"/>
    <property type="match status" value="1"/>
</dbReference>
<evidence type="ECO:0000256" key="11">
    <source>
        <dbReference type="ARBA" id="ARBA00022840"/>
    </source>
</evidence>
<dbReference type="Pfam" id="PF02518">
    <property type="entry name" value="HATPase_c"/>
    <property type="match status" value="1"/>
</dbReference>
<evidence type="ECO:0000256" key="12">
    <source>
        <dbReference type="ARBA" id="ARBA00022989"/>
    </source>
</evidence>
<evidence type="ECO:0000313" key="18">
    <source>
        <dbReference type="EMBL" id="BBO20750.1"/>
    </source>
</evidence>
<keyword evidence="13" id="KW-0902">Two-component regulatory system</keyword>
<evidence type="ECO:0000256" key="5">
    <source>
        <dbReference type="ARBA" id="ARBA00022519"/>
    </source>
</evidence>
<keyword evidence="7" id="KW-0808">Transferase</keyword>
<keyword evidence="9" id="KW-0547">Nucleotide-binding</keyword>
<evidence type="ECO:0000256" key="1">
    <source>
        <dbReference type="ARBA" id="ARBA00000085"/>
    </source>
</evidence>
<keyword evidence="8 15" id="KW-0812">Transmembrane</keyword>
<evidence type="ECO:0000259" key="16">
    <source>
        <dbReference type="PROSITE" id="PS50109"/>
    </source>
</evidence>
<dbReference type="SMART" id="SM00387">
    <property type="entry name" value="HATPase_c"/>
    <property type="match status" value="1"/>
</dbReference>
<evidence type="ECO:0000256" key="2">
    <source>
        <dbReference type="ARBA" id="ARBA00004429"/>
    </source>
</evidence>
<dbReference type="Pfam" id="PF00672">
    <property type="entry name" value="HAMP"/>
    <property type="match status" value="1"/>
</dbReference>
<keyword evidence="5" id="KW-0997">Cell inner membrane</keyword>
<dbReference type="Pfam" id="PF16524">
    <property type="entry name" value="RisS_PPD"/>
    <property type="match status" value="1"/>
</dbReference>
<dbReference type="SMART" id="SM00304">
    <property type="entry name" value="HAMP"/>
    <property type="match status" value="1"/>
</dbReference>
<dbReference type="PROSITE" id="PS50885">
    <property type="entry name" value="HAMP"/>
    <property type="match status" value="1"/>
</dbReference>
<organism evidence="18 19">
    <name type="scientific">Candidatus Desulfobacillus denitrificans</name>
    <dbReference type="NCBI Taxonomy" id="2608985"/>
    <lineage>
        <taxon>Bacteria</taxon>
        <taxon>Pseudomonadati</taxon>
        <taxon>Pseudomonadota</taxon>
        <taxon>Betaproteobacteria</taxon>
        <taxon>Candidatus Desulfobacillus</taxon>
    </lineage>
</organism>
<dbReference type="GO" id="GO:0005524">
    <property type="term" value="F:ATP binding"/>
    <property type="evidence" value="ECO:0007669"/>
    <property type="project" value="UniProtKB-KW"/>
</dbReference>
<dbReference type="InterPro" id="IPR004358">
    <property type="entry name" value="Sig_transdc_His_kin-like_C"/>
</dbReference>
<gene>
    <name evidence="18" type="ORF">DSYM_14490</name>
</gene>
<dbReference type="EC" id="2.7.13.3" evidence="3"/>
<sequence length="446" mass="48812">MRLLPQSLLWRTFLLIAGLMVVAVLAWTAIFARAEREPRSRQLAQMVVSVVNLTRSALVTAQPEKRRELLRELSDLEGIRVYPVEDDDAVAPLPEHSALLQLVAAEVRRQLGADTRLGLERNGVAGFWISFHIEGDDEYWVMLPRERVERSPPLRWFGWGAVVLLLALCGAYLVMFHVTRPLKALADAALAIGRGRRIGALAGNGPGEIRSVTHAFNQMSADLARHDEDRALILAGISHDLRTPLTRLRLAAEMSAEESAREGMCADIDEMDKIIGQFLDFARDPEGEPAEPTDLRAVVMHVAEPMLRRGARIEMKIAELPLLRLRPLALLRLVANLLNNALRHGGGTAPIEIGARVEGNDVILEVMDRGPGIPAEEADRLKQPFTRLESARSGASGAGLGLAIVERVARSHGGRFELIPREGGGLIARVTLPAASAGRQQSDDVS</sequence>
<dbReference type="SMART" id="SM00388">
    <property type="entry name" value="HisKA"/>
    <property type="match status" value="1"/>
</dbReference>
<dbReference type="InterPro" id="IPR036890">
    <property type="entry name" value="HATPase_C_sf"/>
</dbReference>
<name>A0A809QZA3_9PROT</name>
<evidence type="ECO:0000256" key="14">
    <source>
        <dbReference type="ARBA" id="ARBA00023136"/>
    </source>
</evidence>
<dbReference type="InterPro" id="IPR036097">
    <property type="entry name" value="HisK_dim/P_sf"/>
</dbReference>
<dbReference type="Gene3D" id="1.10.287.130">
    <property type="match status" value="1"/>
</dbReference>
<evidence type="ECO:0000256" key="15">
    <source>
        <dbReference type="SAM" id="Phobius"/>
    </source>
</evidence>
<dbReference type="PRINTS" id="PR00344">
    <property type="entry name" value="BCTRLSENSOR"/>
</dbReference>
<dbReference type="Gene3D" id="3.30.565.10">
    <property type="entry name" value="Histidine kinase-like ATPase, C-terminal domain"/>
    <property type="match status" value="1"/>
</dbReference>
<dbReference type="Gene3D" id="3.30.450.300">
    <property type="entry name" value="Sensor histidine kinase RisS, periplasmic domain"/>
    <property type="match status" value="1"/>
</dbReference>
<dbReference type="CDD" id="cd00082">
    <property type="entry name" value="HisKA"/>
    <property type="match status" value="1"/>
</dbReference>
<feature type="domain" description="Histidine kinase" evidence="16">
    <location>
        <begin position="236"/>
        <end position="436"/>
    </location>
</feature>
<keyword evidence="11" id="KW-0067">ATP-binding</keyword>
<feature type="domain" description="HAMP" evidence="17">
    <location>
        <begin position="176"/>
        <end position="228"/>
    </location>
</feature>
<dbReference type="Proteomes" id="UP000662914">
    <property type="component" value="Chromosome"/>
</dbReference>
<keyword evidence="6" id="KW-0597">Phosphoprotein</keyword>
<dbReference type="InterPro" id="IPR003660">
    <property type="entry name" value="HAMP_dom"/>
</dbReference>
<keyword evidence="10 18" id="KW-0418">Kinase</keyword>
<dbReference type="Pfam" id="PF00512">
    <property type="entry name" value="HisKA"/>
    <property type="match status" value="1"/>
</dbReference>
<keyword evidence="4" id="KW-1003">Cell membrane</keyword>
<dbReference type="EMBL" id="AP021857">
    <property type="protein sequence ID" value="BBO20750.1"/>
    <property type="molecule type" value="Genomic_DNA"/>
</dbReference>
<evidence type="ECO:0000256" key="8">
    <source>
        <dbReference type="ARBA" id="ARBA00022692"/>
    </source>
</evidence>
<dbReference type="InterPro" id="IPR005467">
    <property type="entry name" value="His_kinase_dom"/>
</dbReference>
<feature type="transmembrane region" description="Helical" evidence="15">
    <location>
        <begin position="156"/>
        <end position="175"/>
    </location>
</feature>
<evidence type="ECO:0000256" key="9">
    <source>
        <dbReference type="ARBA" id="ARBA00022741"/>
    </source>
</evidence>
<feature type="transmembrane region" description="Helical" evidence="15">
    <location>
        <begin position="12"/>
        <end position="32"/>
    </location>
</feature>
<evidence type="ECO:0000256" key="7">
    <source>
        <dbReference type="ARBA" id="ARBA00022679"/>
    </source>
</evidence>
<dbReference type="InterPro" id="IPR038421">
    <property type="entry name" value="RisS_PPD_sf"/>
</dbReference>
<evidence type="ECO:0000256" key="4">
    <source>
        <dbReference type="ARBA" id="ARBA00022475"/>
    </source>
</evidence>
<dbReference type="GO" id="GO:0000155">
    <property type="term" value="F:phosphorelay sensor kinase activity"/>
    <property type="evidence" value="ECO:0007669"/>
    <property type="project" value="InterPro"/>
</dbReference>
<keyword evidence="12 15" id="KW-1133">Transmembrane helix</keyword>
<evidence type="ECO:0000256" key="10">
    <source>
        <dbReference type="ARBA" id="ARBA00022777"/>
    </source>
</evidence>
<evidence type="ECO:0000313" key="19">
    <source>
        <dbReference type="Proteomes" id="UP000662914"/>
    </source>
</evidence>
<keyword evidence="14 15" id="KW-0472">Membrane</keyword>
<evidence type="ECO:0000256" key="3">
    <source>
        <dbReference type="ARBA" id="ARBA00012438"/>
    </source>
</evidence>
<dbReference type="AlphaFoldDB" id="A0A809QZA3"/>
<comment type="catalytic activity">
    <reaction evidence="1">
        <text>ATP + protein L-histidine = ADP + protein N-phospho-L-histidine.</text>
        <dbReference type="EC" id="2.7.13.3"/>
    </reaction>
</comment>
<comment type="subcellular location">
    <subcellularLocation>
        <location evidence="2">Cell inner membrane</location>
        <topology evidence="2">Multi-pass membrane protein</topology>
    </subcellularLocation>
</comment>
<dbReference type="PROSITE" id="PS50109">
    <property type="entry name" value="HIS_KIN"/>
    <property type="match status" value="1"/>
</dbReference>
<dbReference type="InterPro" id="IPR050980">
    <property type="entry name" value="2C_sensor_his_kinase"/>
</dbReference>